<dbReference type="Gene3D" id="3.10.150.10">
    <property type="entry name" value="DNA Polymerase III, subunit A, domain 2"/>
    <property type="match status" value="1"/>
</dbReference>
<dbReference type="EMBL" id="CCSD01000109">
    <property type="protein sequence ID" value="CDZ92262.1"/>
    <property type="molecule type" value="Genomic_DNA"/>
</dbReference>
<dbReference type="Proteomes" id="UP000042997">
    <property type="component" value="Unassembled WGS sequence"/>
</dbReference>
<evidence type="ECO:0000256" key="1">
    <source>
        <dbReference type="SAM" id="MobiDB-lite"/>
    </source>
</evidence>
<evidence type="ECO:0008006" key="4">
    <source>
        <dbReference type="Google" id="ProtNLM"/>
    </source>
</evidence>
<evidence type="ECO:0000313" key="2">
    <source>
        <dbReference type="EMBL" id="CDZ92262.1"/>
    </source>
</evidence>
<sequence>MTAVVVGTRDLRAALTSVRAHAATHPDLERLRRIRLEIDTHHVTVTATDTFSAGLAIVSIWEDEDRQDVTVDLTPEQVDKILKIFPTPKDKGDQPSAILRLEVGDNYFELTDVSGLPGIDGQSLRQPRLATDESYPDIPHLISRTRSGELKWLEQFAVNGDRLAAFRIAGVVYSEPVVIEARTGTRALAITVGESFLGVLMPVALDEDAQVRLKEWNEGWEARLPHPDSLPRNAERISAEGGDAP</sequence>
<reference evidence="2 3" key="1">
    <citation type="journal article" date="2014" name="Genome Announc.">
        <title>Draft Genome Sequence of Propane- and Butane-Oxidizing Actinobacterium Rhodococcus ruber IEGM 231.</title>
        <authorList>
            <person name="Ivshina I.B."/>
            <person name="Kuyukina M.S."/>
            <person name="Krivoruchko A.V."/>
            <person name="Barbe V."/>
            <person name="Fischer C."/>
        </authorList>
    </citation>
    <scope>NUCLEOTIDE SEQUENCE [LARGE SCALE GENOMIC DNA]</scope>
</reference>
<protein>
    <recommendedName>
        <fullName evidence="4">DNA polymerase III beta sliding clamp central domain-containing protein</fullName>
    </recommendedName>
</protein>
<evidence type="ECO:0000313" key="3">
    <source>
        <dbReference type="Proteomes" id="UP000042997"/>
    </source>
</evidence>
<dbReference type="AlphaFoldDB" id="A0A098BVP3"/>
<organism evidence="2 3">
    <name type="scientific">Rhodococcus ruber</name>
    <dbReference type="NCBI Taxonomy" id="1830"/>
    <lineage>
        <taxon>Bacteria</taxon>
        <taxon>Bacillati</taxon>
        <taxon>Actinomycetota</taxon>
        <taxon>Actinomycetes</taxon>
        <taxon>Mycobacteriales</taxon>
        <taxon>Nocardiaceae</taxon>
        <taxon>Rhodococcus</taxon>
    </lineage>
</organism>
<dbReference type="OrthoDB" id="4548993at2"/>
<feature type="region of interest" description="Disordered" evidence="1">
    <location>
        <begin position="224"/>
        <end position="245"/>
    </location>
</feature>
<name>A0A098BVP3_9NOCA</name>
<proteinExistence type="predicted"/>
<gene>
    <name evidence="2" type="ORF">RHRU231_930141</name>
</gene>
<dbReference type="RefSeq" id="WP_040275407.1">
    <property type="nucleotide sequence ID" value="NZ_JAJNCM010000010.1"/>
</dbReference>
<accession>A0A098BVP3</accession>